<dbReference type="HOGENOM" id="CLU_758317_0_0_9"/>
<dbReference type="CDD" id="cd00118">
    <property type="entry name" value="LysM"/>
    <property type="match status" value="1"/>
</dbReference>
<evidence type="ECO:0000259" key="1">
    <source>
        <dbReference type="PROSITE" id="PS51782"/>
    </source>
</evidence>
<evidence type="ECO:0000313" key="2">
    <source>
        <dbReference type="EMBL" id="ABO49243.1"/>
    </source>
</evidence>
<dbReference type="InterPro" id="IPR036779">
    <property type="entry name" value="LysM_dom_sf"/>
</dbReference>
<gene>
    <name evidence="2" type="ordered locus">Dred_0704</name>
</gene>
<dbReference type="SUPFAM" id="SSF54106">
    <property type="entry name" value="LysM domain"/>
    <property type="match status" value="1"/>
</dbReference>
<protein>
    <submittedName>
        <fullName evidence="2">Peptidoglycan-binding LysM</fullName>
    </submittedName>
</protein>
<keyword evidence="3" id="KW-1185">Reference proteome</keyword>
<dbReference type="InterPro" id="IPR020481">
    <property type="entry name" value="Intracell_prot_inh_BsuPI"/>
</dbReference>
<dbReference type="KEGG" id="drm:Dred_0704"/>
<dbReference type="AlphaFoldDB" id="A4J2E0"/>
<dbReference type="InterPro" id="IPR018392">
    <property type="entry name" value="LysM"/>
</dbReference>
<dbReference type="EMBL" id="CP000612">
    <property type="protein sequence ID" value="ABO49243.1"/>
    <property type="molecule type" value="Genomic_DNA"/>
</dbReference>
<dbReference type="InterPro" id="IPR038144">
    <property type="entry name" value="IPI"/>
</dbReference>
<dbReference type="OrthoDB" id="1357684at2"/>
<dbReference type="Pfam" id="PF12690">
    <property type="entry name" value="BsuPI"/>
    <property type="match status" value="1"/>
</dbReference>
<dbReference type="STRING" id="349161.Dred_0704"/>
<dbReference type="eggNOG" id="COG1388">
    <property type="taxonomic scope" value="Bacteria"/>
</dbReference>
<dbReference type="Proteomes" id="UP000001556">
    <property type="component" value="Chromosome"/>
</dbReference>
<sequence>MAVYIVQPGDTFSKIAQQYGISISELQRLNPQVTNINMINVGQQLTVPNAGGIPTGEGVEGEVPISGNQLGNVDLEEESIRQYSSTINTVLRVQGVSGSQYTARLVNGLLYILVVGDGDFRQGEPIPITLYKVNITNRSITLRYTTGQRFELIVRRASDFVEVWRYSRGRFFTQQSATVTIRPNQYAIYRFTWDQINNLGNQVRSGNFILDAINVAQGLRGQAIRGRFRIRAGVVPTPVPTVPPRPGACTGENLLSNSSFESWRTATRPTGWNATNVRRSTIAFSGRYSVEMGNDPTERATLSQIFPITAGSNNRVSFRVAEDVEGSRVGNFQFGIQVLFRDRSGRVVGVAPQGPYSPAIIEDERFELFTFTTGDVPGTAVTGELVFTFNPRATNSSRVRIDMAEVRCLSL</sequence>
<reference evidence="2 3" key="1">
    <citation type="submission" date="2007-03" db="EMBL/GenBank/DDBJ databases">
        <title>Complete sequence of Desulfotomaculum reducens MI-1.</title>
        <authorList>
            <consortium name="US DOE Joint Genome Institute"/>
            <person name="Copeland A."/>
            <person name="Lucas S."/>
            <person name="Lapidus A."/>
            <person name="Barry K."/>
            <person name="Detter J.C."/>
            <person name="Glavina del Rio T."/>
            <person name="Hammon N."/>
            <person name="Israni S."/>
            <person name="Dalin E."/>
            <person name="Tice H."/>
            <person name="Pitluck S."/>
            <person name="Sims D."/>
            <person name="Brettin T."/>
            <person name="Bruce D."/>
            <person name="Han C."/>
            <person name="Tapia R."/>
            <person name="Schmutz J."/>
            <person name="Larimer F."/>
            <person name="Land M."/>
            <person name="Hauser L."/>
            <person name="Kyrpides N."/>
            <person name="Kim E."/>
            <person name="Tebo B.M."/>
            <person name="Richardson P."/>
        </authorList>
    </citation>
    <scope>NUCLEOTIDE SEQUENCE [LARGE SCALE GENOMIC DNA]</scope>
    <source>
        <strain evidence="2 3">MI-1</strain>
    </source>
</reference>
<evidence type="ECO:0000313" key="3">
    <source>
        <dbReference type="Proteomes" id="UP000001556"/>
    </source>
</evidence>
<dbReference type="SMART" id="SM00257">
    <property type="entry name" value="LysM"/>
    <property type="match status" value="1"/>
</dbReference>
<dbReference type="Gene3D" id="2.60.40.2360">
    <property type="entry name" value="Intracellular proteinase inhibitor BsuPI"/>
    <property type="match status" value="1"/>
</dbReference>
<organism evidence="2 3">
    <name type="scientific">Desulforamulus reducens (strain ATCC BAA-1160 / DSM 100696 / MI-1)</name>
    <name type="common">Desulfotomaculum reducens</name>
    <dbReference type="NCBI Taxonomy" id="349161"/>
    <lineage>
        <taxon>Bacteria</taxon>
        <taxon>Bacillati</taxon>
        <taxon>Bacillota</taxon>
        <taxon>Clostridia</taxon>
        <taxon>Eubacteriales</taxon>
        <taxon>Peptococcaceae</taxon>
        <taxon>Desulforamulus</taxon>
    </lineage>
</organism>
<accession>A4J2E0</accession>
<dbReference type="PROSITE" id="PS51782">
    <property type="entry name" value="LYSM"/>
    <property type="match status" value="1"/>
</dbReference>
<dbReference type="RefSeq" id="WP_011877079.1">
    <property type="nucleotide sequence ID" value="NC_009253.1"/>
</dbReference>
<name>A4J2E0_DESRM</name>
<proteinExistence type="predicted"/>
<dbReference type="Gene3D" id="3.10.350.10">
    <property type="entry name" value="LysM domain"/>
    <property type="match status" value="1"/>
</dbReference>
<dbReference type="Pfam" id="PF01476">
    <property type="entry name" value="LysM"/>
    <property type="match status" value="1"/>
</dbReference>
<feature type="domain" description="LysM" evidence="1">
    <location>
        <begin position="2"/>
        <end position="47"/>
    </location>
</feature>
<dbReference type="Gene3D" id="2.60.120.260">
    <property type="entry name" value="Galactose-binding domain-like"/>
    <property type="match status" value="1"/>
</dbReference>